<accession>A0A4Z0NVE2</accession>
<keyword evidence="2" id="KW-1185">Reference proteome</keyword>
<name>A0A4Z0NVE2_9HYPH</name>
<comment type="caution">
    <text evidence="1">The sequence shown here is derived from an EMBL/GenBank/DDBJ whole genome shotgun (WGS) entry which is preliminary data.</text>
</comment>
<sequence>MPERPTTFFSTSKQLSARATVPAFPSFRSGLTSMACGIATEFACKGVSVRYLNFDELLERAAVADSELTPPLPGPANIGYWPRDRAQVLVIDNLGPFLGTSSHQGGDGESEDRLKTWLGKVQTALSTRHTLWIMGKVGAETVREPTASDTAIGRFLGIDDPAWGWASL</sequence>
<dbReference type="AlphaFoldDB" id="A0A4Z0NVE2"/>
<protein>
    <submittedName>
        <fullName evidence="1">Uncharacterized protein</fullName>
    </submittedName>
</protein>
<dbReference type="OrthoDB" id="59526at119045"/>
<dbReference type="Proteomes" id="UP000297535">
    <property type="component" value="Unassembled WGS sequence"/>
</dbReference>
<evidence type="ECO:0000313" key="2">
    <source>
        <dbReference type="Proteomes" id="UP000297535"/>
    </source>
</evidence>
<gene>
    <name evidence="1" type="ORF">EU555_05235</name>
</gene>
<organism evidence="1 2">
    <name type="scientific">Methylobacterium nonmethylotrophicum</name>
    <dbReference type="NCBI Taxonomy" id="1141884"/>
    <lineage>
        <taxon>Bacteria</taxon>
        <taxon>Pseudomonadati</taxon>
        <taxon>Pseudomonadota</taxon>
        <taxon>Alphaproteobacteria</taxon>
        <taxon>Hyphomicrobiales</taxon>
        <taxon>Methylobacteriaceae</taxon>
        <taxon>Methylobacterium</taxon>
    </lineage>
</organism>
<evidence type="ECO:0000313" key="1">
    <source>
        <dbReference type="EMBL" id="TGE01012.1"/>
    </source>
</evidence>
<proteinExistence type="predicted"/>
<dbReference type="EMBL" id="SRLB01000004">
    <property type="protein sequence ID" value="TGE01012.1"/>
    <property type="molecule type" value="Genomic_DNA"/>
</dbReference>
<dbReference type="RefSeq" id="WP_135413617.1">
    <property type="nucleotide sequence ID" value="NZ_SRLB01000004.1"/>
</dbReference>
<reference evidence="1 2" key="1">
    <citation type="submission" date="2019-04" db="EMBL/GenBank/DDBJ databases">
        <authorList>
            <person name="Feng G."/>
            <person name="Zhu H."/>
        </authorList>
    </citation>
    <scope>NUCLEOTIDE SEQUENCE [LARGE SCALE GENOMIC DNA]</scope>
    <source>
        <strain evidence="1 2">6HR-1</strain>
    </source>
</reference>